<evidence type="ECO:0000313" key="5">
    <source>
        <dbReference type="Proteomes" id="UP001470230"/>
    </source>
</evidence>
<name>A0ABR2I7S4_9EUKA</name>
<evidence type="ECO:0000256" key="3">
    <source>
        <dbReference type="PROSITE-ProRule" id="PRU00339"/>
    </source>
</evidence>
<keyword evidence="2 3" id="KW-0802">TPR repeat</keyword>
<protein>
    <submittedName>
        <fullName evidence="4">Hsp90 cochaperone</fullName>
    </submittedName>
</protein>
<dbReference type="Gene3D" id="1.25.40.10">
    <property type="entry name" value="Tetratricopeptide repeat domain"/>
    <property type="match status" value="1"/>
</dbReference>
<evidence type="ECO:0000313" key="4">
    <source>
        <dbReference type="EMBL" id="KAK8858010.1"/>
    </source>
</evidence>
<dbReference type="PROSITE" id="PS50005">
    <property type="entry name" value="TPR"/>
    <property type="match status" value="1"/>
</dbReference>
<sequence length="215" mass="23942">MSTQQEDGVTKLFGKTALDKLRSTPNFAPFFKDPDFISMCNVIADNPQDIVKFENDPKMKTLIAALPTMLSLFPKDDDNQPPPPPLSDDAEVERISGNECFRSQDYSGALRHYNRAIEIDPKNIVYYTNKATTLLKLKRYEDAFEASLLGIEAGSANNATKEQLAKAYVKLSDAAQGCGKDKGALTALQESLNIKEDPVVRKMYNDLKKKVDSQK</sequence>
<evidence type="ECO:0000256" key="1">
    <source>
        <dbReference type="ARBA" id="ARBA00022737"/>
    </source>
</evidence>
<evidence type="ECO:0000256" key="2">
    <source>
        <dbReference type="ARBA" id="ARBA00022803"/>
    </source>
</evidence>
<dbReference type="SMART" id="SM00028">
    <property type="entry name" value="TPR"/>
    <property type="match status" value="3"/>
</dbReference>
<dbReference type="InterPro" id="IPR011990">
    <property type="entry name" value="TPR-like_helical_dom_sf"/>
</dbReference>
<organism evidence="4 5">
    <name type="scientific">Tritrichomonas musculus</name>
    <dbReference type="NCBI Taxonomy" id="1915356"/>
    <lineage>
        <taxon>Eukaryota</taxon>
        <taxon>Metamonada</taxon>
        <taxon>Parabasalia</taxon>
        <taxon>Tritrichomonadida</taxon>
        <taxon>Tritrichomonadidae</taxon>
        <taxon>Tritrichomonas</taxon>
    </lineage>
</organism>
<reference evidence="4 5" key="1">
    <citation type="submission" date="2024-04" db="EMBL/GenBank/DDBJ databases">
        <title>Tritrichomonas musculus Genome.</title>
        <authorList>
            <person name="Alves-Ferreira E."/>
            <person name="Grigg M."/>
            <person name="Lorenzi H."/>
            <person name="Galac M."/>
        </authorList>
    </citation>
    <scope>NUCLEOTIDE SEQUENCE [LARGE SCALE GENOMIC DNA]</scope>
    <source>
        <strain evidence="4 5">EAF2021</strain>
    </source>
</reference>
<gene>
    <name evidence="4" type="ORF">M9Y10_013110</name>
</gene>
<dbReference type="EMBL" id="JAPFFF010000019">
    <property type="protein sequence ID" value="KAK8858010.1"/>
    <property type="molecule type" value="Genomic_DNA"/>
</dbReference>
<dbReference type="PANTHER" id="PTHR45831">
    <property type="entry name" value="LD24721P"/>
    <property type="match status" value="1"/>
</dbReference>
<dbReference type="InterPro" id="IPR019734">
    <property type="entry name" value="TPR_rpt"/>
</dbReference>
<dbReference type="Pfam" id="PF13414">
    <property type="entry name" value="TPR_11"/>
    <property type="match status" value="1"/>
</dbReference>
<dbReference type="Proteomes" id="UP001470230">
    <property type="component" value="Unassembled WGS sequence"/>
</dbReference>
<dbReference type="SUPFAM" id="SSF48452">
    <property type="entry name" value="TPR-like"/>
    <property type="match status" value="1"/>
</dbReference>
<keyword evidence="5" id="KW-1185">Reference proteome</keyword>
<proteinExistence type="predicted"/>
<keyword evidence="1" id="KW-0677">Repeat</keyword>
<dbReference type="InterPro" id="IPR047150">
    <property type="entry name" value="SGT"/>
</dbReference>
<dbReference type="Gene3D" id="1.10.260.100">
    <property type="match status" value="1"/>
</dbReference>
<accession>A0ABR2I7S4</accession>
<dbReference type="PANTHER" id="PTHR45831:SF4">
    <property type="match status" value="1"/>
</dbReference>
<comment type="caution">
    <text evidence="4">The sequence shown here is derived from an EMBL/GenBank/DDBJ whole genome shotgun (WGS) entry which is preliminary data.</text>
</comment>
<feature type="repeat" description="TPR" evidence="3">
    <location>
        <begin position="90"/>
        <end position="123"/>
    </location>
</feature>